<gene>
    <name evidence="1" type="ORF">Vadar_005646</name>
</gene>
<dbReference type="Proteomes" id="UP000828048">
    <property type="component" value="Chromosome 8"/>
</dbReference>
<protein>
    <submittedName>
        <fullName evidence="1">Uncharacterized protein</fullName>
    </submittedName>
</protein>
<accession>A0ACB7YD05</accession>
<comment type="caution">
    <text evidence="1">The sequence shown here is derived from an EMBL/GenBank/DDBJ whole genome shotgun (WGS) entry which is preliminary data.</text>
</comment>
<keyword evidence="2" id="KW-1185">Reference proteome</keyword>
<evidence type="ECO:0000313" key="2">
    <source>
        <dbReference type="Proteomes" id="UP000828048"/>
    </source>
</evidence>
<reference evidence="1 2" key="1">
    <citation type="journal article" date="2021" name="Hortic Res">
        <title>High-quality reference genome and annotation aids understanding of berry development for evergreen blueberry (Vaccinium darrowii).</title>
        <authorList>
            <person name="Yu J."/>
            <person name="Hulse-Kemp A.M."/>
            <person name="Babiker E."/>
            <person name="Staton M."/>
        </authorList>
    </citation>
    <scope>NUCLEOTIDE SEQUENCE [LARGE SCALE GENOMIC DNA]</scope>
    <source>
        <strain evidence="2">cv. NJ 8807/NJ 8810</strain>
        <tissue evidence="1">Young leaf</tissue>
    </source>
</reference>
<proteinExistence type="predicted"/>
<sequence>MRSYMPLLILLPHSAATAVQQHPSAAAQAPASDPSTGYDNSYIDTTAMVIFIVLVFAFFFAAFLVMFIRHCSDDLADGRIPRYSSSAAIAAARPLRLSSSGLNWAAIDSFPILNYSDIKHLRVGKEALSCAVCVSEFEENEKLRWLPKCDHVFHPDCIDPWLASHSTCPLCRANLSQIIESTQLTEERNSTADVCEVRNQNQISVTVDGNQQIDTEPRERVKMFPRPHSTGHSLVRLGEDCSRYTLTLPEGLRRQVERLDMGETSDRRFCMTPPPCPSRTSFLWSRKVCVVDGDVTVVVSSKVFPKSPLEYLDGKCQQRPQLPV</sequence>
<dbReference type="EMBL" id="CM037158">
    <property type="protein sequence ID" value="KAH7850993.1"/>
    <property type="molecule type" value="Genomic_DNA"/>
</dbReference>
<evidence type="ECO:0000313" key="1">
    <source>
        <dbReference type="EMBL" id="KAH7850993.1"/>
    </source>
</evidence>
<name>A0ACB7YD05_9ERIC</name>
<organism evidence="1 2">
    <name type="scientific">Vaccinium darrowii</name>
    <dbReference type="NCBI Taxonomy" id="229202"/>
    <lineage>
        <taxon>Eukaryota</taxon>
        <taxon>Viridiplantae</taxon>
        <taxon>Streptophyta</taxon>
        <taxon>Embryophyta</taxon>
        <taxon>Tracheophyta</taxon>
        <taxon>Spermatophyta</taxon>
        <taxon>Magnoliopsida</taxon>
        <taxon>eudicotyledons</taxon>
        <taxon>Gunneridae</taxon>
        <taxon>Pentapetalae</taxon>
        <taxon>asterids</taxon>
        <taxon>Ericales</taxon>
        <taxon>Ericaceae</taxon>
        <taxon>Vaccinioideae</taxon>
        <taxon>Vaccinieae</taxon>
        <taxon>Vaccinium</taxon>
    </lineage>
</organism>